<evidence type="ECO:0000313" key="8">
    <source>
        <dbReference type="EMBL" id="MBX7489800.1"/>
    </source>
</evidence>
<dbReference type="RefSeq" id="WP_221598870.1">
    <property type="nucleotide sequence ID" value="NZ_JAIGNQ010000004.1"/>
</dbReference>
<dbReference type="InterPro" id="IPR036390">
    <property type="entry name" value="WH_DNA-bd_sf"/>
</dbReference>
<dbReference type="SUPFAM" id="SSF46785">
    <property type="entry name" value="Winged helix' DNA-binding domain"/>
    <property type="match status" value="1"/>
</dbReference>
<evidence type="ECO:0000256" key="2">
    <source>
        <dbReference type="ARBA" id="ARBA00022490"/>
    </source>
</evidence>
<evidence type="ECO:0000256" key="4">
    <source>
        <dbReference type="ARBA" id="ARBA00023125"/>
    </source>
</evidence>
<feature type="domain" description="HTH marR-type" evidence="7">
    <location>
        <begin position="17"/>
        <end position="147"/>
    </location>
</feature>
<feature type="coiled-coil region" evidence="6">
    <location>
        <begin position="128"/>
        <end position="155"/>
    </location>
</feature>
<evidence type="ECO:0000256" key="5">
    <source>
        <dbReference type="ARBA" id="ARBA00023163"/>
    </source>
</evidence>
<proteinExistence type="predicted"/>
<dbReference type="InterPro" id="IPR000835">
    <property type="entry name" value="HTH_MarR-typ"/>
</dbReference>
<dbReference type="EMBL" id="JAIGNQ010000004">
    <property type="protein sequence ID" value="MBX7489800.1"/>
    <property type="molecule type" value="Genomic_DNA"/>
</dbReference>
<dbReference type="Gene3D" id="1.10.10.10">
    <property type="entry name" value="Winged helix-like DNA-binding domain superfamily/Winged helix DNA-binding domain"/>
    <property type="match status" value="1"/>
</dbReference>
<evidence type="ECO:0000256" key="1">
    <source>
        <dbReference type="ARBA" id="ARBA00004496"/>
    </source>
</evidence>
<dbReference type="Proteomes" id="UP000776651">
    <property type="component" value="Unassembled WGS sequence"/>
</dbReference>
<gene>
    <name evidence="8" type="ORF">K3177_14930</name>
</gene>
<dbReference type="PANTHER" id="PTHR33164">
    <property type="entry name" value="TRANSCRIPTIONAL REGULATOR, MARR FAMILY"/>
    <property type="match status" value="1"/>
</dbReference>
<keyword evidence="5" id="KW-0804">Transcription</keyword>
<dbReference type="PANTHER" id="PTHR33164:SF5">
    <property type="entry name" value="ORGANIC HYDROPEROXIDE RESISTANCE TRANSCRIPTIONAL REGULATOR"/>
    <property type="match status" value="1"/>
</dbReference>
<dbReference type="SMART" id="SM00347">
    <property type="entry name" value="HTH_MARR"/>
    <property type="match status" value="1"/>
</dbReference>
<evidence type="ECO:0000313" key="9">
    <source>
        <dbReference type="Proteomes" id="UP000776651"/>
    </source>
</evidence>
<evidence type="ECO:0000256" key="6">
    <source>
        <dbReference type="SAM" id="Coils"/>
    </source>
</evidence>
<accession>A0ABS7JK71</accession>
<organism evidence="8 9">
    <name type="scientific">Qipengyuania pacifica</name>
    <dbReference type="NCBI Taxonomy" id="2860199"/>
    <lineage>
        <taxon>Bacteria</taxon>
        <taxon>Pseudomonadati</taxon>
        <taxon>Pseudomonadota</taxon>
        <taxon>Alphaproteobacteria</taxon>
        <taxon>Sphingomonadales</taxon>
        <taxon>Erythrobacteraceae</taxon>
        <taxon>Qipengyuania</taxon>
    </lineage>
</organism>
<keyword evidence="6" id="KW-0175">Coiled coil</keyword>
<sequence length="158" mass="17665">MSKTAESHPPAELTKVRDFLCFSVYSATNAFNRMYKSVLDQFGLTYTQYLVLTVLAERGEASVGELGEMLYLESNTLTPLLKRLETSDLVGRRRDPADERIVRVALTKSGRKLAEQAQCVPSEVLKAANISEEQIARLNAELNLLRRNLRASQTNDAS</sequence>
<comment type="subcellular location">
    <subcellularLocation>
        <location evidence="1">Cytoplasm</location>
    </subcellularLocation>
</comment>
<dbReference type="InterPro" id="IPR055166">
    <property type="entry name" value="Transc_reg_Sar_Rot_HTH"/>
</dbReference>
<keyword evidence="4" id="KW-0238">DNA-binding</keyword>
<protein>
    <submittedName>
        <fullName evidence="8">MarR family transcriptional regulator</fullName>
    </submittedName>
</protein>
<dbReference type="InterPro" id="IPR039422">
    <property type="entry name" value="MarR/SlyA-like"/>
</dbReference>
<evidence type="ECO:0000259" key="7">
    <source>
        <dbReference type="PROSITE" id="PS50995"/>
    </source>
</evidence>
<dbReference type="PRINTS" id="PR00598">
    <property type="entry name" value="HTHMARR"/>
</dbReference>
<keyword evidence="9" id="KW-1185">Reference proteome</keyword>
<dbReference type="Pfam" id="PF22381">
    <property type="entry name" value="Staph_reg_Sar_Rot"/>
    <property type="match status" value="1"/>
</dbReference>
<evidence type="ECO:0000256" key="3">
    <source>
        <dbReference type="ARBA" id="ARBA00023015"/>
    </source>
</evidence>
<dbReference type="InterPro" id="IPR036388">
    <property type="entry name" value="WH-like_DNA-bd_sf"/>
</dbReference>
<keyword evidence="3" id="KW-0805">Transcription regulation</keyword>
<name>A0ABS7JK71_9SPHN</name>
<reference evidence="8 9" key="1">
    <citation type="submission" date="2021-08" db="EMBL/GenBank/DDBJ databases">
        <title>Comparative Genomics Analysis of the Genus Qipengyuania Reveals Extensive Genetic Diversity and Metabolic Versatility, Including the Description of Fifteen Novel Species.</title>
        <authorList>
            <person name="Liu Y."/>
        </authorList>
    </citation>
    <scope>NUCLEOTIDE SEQUENCE [LARGE SCALE GENOMIC DNA]</scope>
    <source>
        <strain evidence="8 9">GH25</strain>
    </source>
</reference>
<comment type="caution">
    <text evidence="8">The sequence shown here is derived from an EMBL/GenBank/DDBJ whole genome shotgun (WGS) entry which is preliminary data.</text>
</comment>
<keyword evidence="2" id="KW-0963">Cytoplasm</keyword>
<dbReference type="PROSITE" id="PS50995">
    <property type="entry name" value="HTH_MARR_2"/>
    <property type="match status" value="1"/>
</dbReference>